<dbReference type="PANTHER" id="PTHR33191">
    <property type="entry name" value="RIPENING-RELATED PROTEIN 2-RELATED"/>
    <property type="match status" value="1"/>
</dbReference>
<accession>A0A199VKU5</accession>
<comment type="similarity">
    <text evidence="2">Belongs to the kiwellin family.</text>
</comment>
<dbReference type="InterPro" id="IPR036908">
    <property type="entry name" value="RlpA-like_sf"/>
</dbReference>
<evidence type="ECO:0000256" key="3">
    <source>
        <dbReference type="ARBA" id="ARBA00022525"/>
    </source>
</evidence>
<name>A0A199VKU5_ANACO</name>
<protein>
    <submittedName>
        <fullName evidence="5">Putative ripening-related protein 2</fullName>
    </submittedName>
</protein>
<organism evidence="5 6">
    <name type="scientific">Ananas comosus</name>
    <name type="common">Pineapple</name>
    <name type="synonym">Ananas ananas</name>
    <dbReference type="NCBI Taxonomy" id="4615"/>
    <lineage>
        <taxon>Eukaryota</taxon>
        <taxon>Viridiplantae</taxon>
        <taxon>Streptophyta</taxon>
        <taxon>Embryophyta</taxon>
        <taxon>Tracheophyta</taxon>
        <taxon>Spermatophyta</taxon>
        <taxon>Magnoliopsida</taxon>
        <taxon>Liliopsida</taxon>
        <taxon>Poales</taxon>
        <taxon>Bromeliaceae</taxon>
        <taxon>Bromelioideae</taxon>
        <taxon>Ananas</taxon>
    </lineage>
</organism>
<comment type="caution">
    <text evidence="5">The sequence shown here is derived from an EMBL/GenBank/DDBJ whole genome shotgun (WGS) entry which is preliminary data.</text>
</comment>
<dbReference type="AlphaFoldDB" id="A0A199VKU5"/>
<dbReference type="Gene3D" id="2.40.40.10">
    <property type="entry name" value="RlpA-like domain"/>
    <property type="match status" value="1"/>
</dbReference>
<gene>
    <name evidence="5" type="ORF">ACMD2_24770</name>
</gene>
<dbReference type="EMBL" id="LSRQ01001489">
    <property type="protein sequence ID" value="OAY77628.1"/>
    <property type="molecule type" value="Genomic_DNA"/>
</dbReference>
<dbReference type="STRING" id="4615.A0A199VKU5"/>
<dbReference type="Proteomes" id="UP000092600">
    <property type="component" value="Unassembled WGS sequence"/>
</dbReference>
<dbReference type="GO" id="GO:0005576">
    <property type="term" value="C:extracellular region"/>
    <property type="evidence" value="ECO:0007669"/>
    <property type="project" value="UniProtKB-SubCell"/>
</dbReference>
<dbReference type="InterPro" id="IPR039271">
    <property type="entry name" value="Kiwellin-like"/>
</dbReference>
<keyword evidence="3" id="KW-0964">Secreted</keyword>
<proteinExistence type="inferred from homology"/>
<sequence length="84" mass="9388">MGVALLTGWFDHSSCCLKNIRISANRNSVLAKVVHECDSANGCDNEHDFEQPCSNNIVDTWPAVRKALRIPKEVGEHHITWSDV</sequence>
<reference evidence="5 6" key="1">
    <citation type="journal article" date="2016" name="DNA Res.">
        <title>The draft genome of MD-2 pineapple using hybrid error correction of long reads.</title>
        <authorList>
            <person name="Redwan R.M."/>
            <person name="Saidin A."/>
            <person name="Kumar S.V."/>
        </authorList>
    </citation>
    <scope>NUCLEOTIDE SEQUENCE [LARGE SCALE GENOMIC DNA]</scope>
    <source>
        <strain evidence="6">cv. MD2</strain>
        <tissue evidence="5">Leaf</tissue>
    </source>
</reference>
<keyword evidence="4" id="KW-0732">Signal</keyword>
<comment type="subcellular location">
    <subcellularLocation>
        <location evidence="1">Secreted</location>
    </subcellularLocation>
</comment>
<evidence type="ECO:0000313" key="6">
    <source>
        <dbReference type="Proteomes" id="UP000092600"/>
    </source>
</evidence>
<dbReference type="PANTHER" id="PTHR33191:SF58">
    <property type="entry name" value="RIPENING-RELATED PROTEIN 1"/>
    <property type="match status" value="1"/>
</dbReference>
<evidence type="ECO:0000313" key="5">
    <source>
        <dbReference type="EMBL" id="OAY77628.1"/>
    </source>
</evidence>
<evidence type="ECO:0000256" key="1">
    <source>
        <dbReference type="ARBA" id="ARBA00004613"/>
    </source>
</evidence>
<evidence type="ECO:0000256" key="4">
    <source>
        <dbReference type="ARBA" id="ARBA00022729"/>
    </source>
</evidence>
<dbReference type="Pfam" id="PF24300">
    <property type="entry name" value="KWL1"/>
    <property type="match status" value="1"/>
</dbReference>
<evidence type="ECO:0000256" key="2">
    <source>
        <dbReference type="ARBA" id="ARBA00005592"/>
    </source>
</evidence>